<protein>
    <submittedName>
        <fullName evidence="2">Uncharacterized protein</fullName>
    </submittedName>
</protein>
<dbReference type="EMBL" id="CACVBM020001151">
    <property type="protein sequence ID" value="CAA7034844.1"/>
    <property type="molecule type" value="Genomic_DNA"/>
</dbReference>
<reference evidence="2" key="1">
    <citation type="submission" date="2020-01" db="EMBL/GenBank/DDBJ databases">
        <authorList>
            <person name="Mishra B."/>
        </authorList>
    </citation>
    <scope>NUCLEOTIDE SEQUENCE [LARGE SCALE GENOMIC DNA]</scope>
</reference>
<feature type="region of interest" description="Disordered" evidence="1">
    <location>
        <begin position="68"/>
        <end position="111"/>
    </location>
</feature>
<comment type="caution">
    <text evidence="2">The sequence shown here is derived from an EMBL/GenBank/DDBJ whole genome shotgun (WGS) entry which is preliminary data.</text>
</comment>
<dbReference type="Proteomes" id="UP000467841">
    <property type="component" value="Unassembled WGS sequence"/>
</dbReference>
<evidence type="ECO:0000313" key="3">
    <source>
        <dbReference type="Proteomes" id="UP000467841"/>
    </source>
</evidence>
<evidence type="ECO:0000256" key="1">
    <source>
        <dbReference type="SAM" id="MobiDB-lite"/>
    </source>
</evidence>
<keyword evidence="3" id="KW-1185">Reference proteome</keyword>
<name>A0A6D2IWD0_9BRAS</name>
<sequence length="140" mass="14905">MTGHLRKDASPLMTLEDAVPRYSPAGDCMKVEDFHSPLRLHVHVSIELGGSARLIARLGIHSLSLDGPTSAGPHARQKMPASSFWTPEDPGTLVSPPSSVKGKTGASCDATGDRPKFVLAKRFVGGSDGLPQTRLRILPE</sequence>
<gene>
    <name evidence="2" type="ORF">MERR_LOCUS22079</name>
</gene>
<proteinExistence type="predicted"/>
<dbReference type="AlphaFoldDB" id="A0A6D2IWD0"/>
<accession>A0A6D2IWD0</accession>
<organism evidence="2 3">
    <name type="scientific">Microthlaspi erraticum</name>
    <dbReference type="NCBI Taxonomy" id="1685480"/>
    <lineage>
        <taxon>Eukaryota</taxon>
        <taxon>Viridiplantae</taxon>
        <taxon>Streptophyta</taxon>
        <taxon>Embryophyta</taxon>
        <taxon>Tracheophyta</taxon>
        <taxon>Spermatophyta</taxon>
        <taxon>Magnoliopsida</taxon>
        <taxon>eudicotyledons</taxon>
        <taxon>Gunneridae</taxon>
        <taxon>Pentapetalae</taxon>
        <taxon>rosids</taxon>
        <taxon>malvids</taxon>
        <taxon>Brassicales</taxon>
        <taxon>Brassicaceae</taxon>
        <taxon>Coluteocarpeae</taxon>
        <taxon>Microthlaspi</taxon>
    </lineage>
</organism>
<evidence type="ECO:0000313" key="2">
    <source>
        <dbReference type="EMBL" id="CAA7034844.1"/>
    </source>
</evidence>